<dbReference type="InterPro" id="IPR009027">
    <property type="entry name" value="Ribosomal_bL9/RNase_H1_N"/>
</dbReference>
<gene>
    <name evidence="13" type="ORF">D1Z90_13035</name>
</gene>
<dbReference type="Pfam" id="PF01693">
    <property type="entry name" value="Cauli_VI"/>
    <property type="match status" value="1"/>
</dbReference>
<evidence type="ECO:0000259" key="12">
    <source>
        <dbReference type="PROSITE" id="PS50879"/>
    </source>
</evidence>
<comment type="catalytic activity">
    <reaction evidence="1">
        <text>Endonucleolytic cleavage to 5'-phosphomonoester.</text>
        <dbReference type="EC" id="3.1.26.4"/>
    </reaction>
</comment>
<evidence type="ECO:0000256" key="2">
    <source>
        <dbReference type="ARBA" id="ARBA00001946"/>
    </source>
</evidence>
<dbReference type="GO" id="GO:0000287">
    <property type="term" value="F:magnesium ion binding"/>
    <property type="evidence" value="ECO:0007669"/>
    <property type="project" value="InterPro"/>
</dbReference>
<keyword evidence="11" id="KW-0460">Magnesium</keyword>
<reference evidence="13 14" key="2">
    <citation type="submission" date="2019-01" db="EMBL/GenBank/DDBJ databases">
        <title>Motilimonas pumilus sp. nov., isolated from the gut of sea cucumber (Apostichopus japonicus).</title>
        <authorList>
            <person name="Wang F.-Q."/>
            <person name="Ren L.-H."/>
            <person name="Lin Y.-W."/>
            <person name="Sun G.-H."/>
            <person name="Du Z.-J."/>
            <person name="Zhao J.-X."/>
            <person name="Liu X.-J."/>
            <person name="Liu L.-J."/>
        </authorList>
    </citation>
    <scope>NUCLEOTIDE SEQUENCE [LARGE SCALE GENOMIC DNA]</scope>
    <source>
        <strain evidence="13 14">PLHSC7-2</strain>
    </source>
</reference>
<dbReference type="Pfam" id="PF00075">
    <property type="entry name" value="RNase_H"/>
    <property type="match status" value="1"/>
</dbReference>
<comment type="caution">
    <text evidence="13">The sequence shown here is derived from an EMBL/GenBank/DDBJ whole genome shotgun (WGS) entry which is preliminary data.</text>
</comment>
<dbReference type="InterPro" id="IPR002156">
    <property type="entry name" value="RNaseH_domain"/>
</dbReference>
<dbReference type="SUPFAM" id="SSF55658">
    <property type="entry name" value="L9 N-domain-like"/>
    <property type="match status" value="1"/>
</dbReference>
<dbReference type="InterPro" id="IPR017067">
    <property type="entry name" value="RNase_H1_euk"/>
</dbReference>
<dbReference type="FunFam" id="3.40.970.10:FF:000002">
    <property type="entry name" value="Ribonuclease H"/>
    <property type="match status" value="1"/>
</dbReference>
<reference evidence="13 14" key="1">
    <citation type="submission" date="2018-09" db="EMBL/GenBank/DDBJ databases">
        <authorList>
            <person name="Wang F."/>
        </authorList>
    </citation>
    <scope>NUCLEOTIDE SEQUENCE [LARGE SCALE GENOMIC DNA]</scope>
    <source>
        <strain evidence="13 14">PLHSC7-2</strain>
    </source>
</reference>
<evidence type="ECO:0000256" key="3">
    <source>
        <dbReference type="ARBA" id="ARBA00004065"/>
    </source>
</evidence>
<dbReference type="GO" id="GO:0043137">
    <property type="term" value="P:DNA replication, removal of RNA primer"/>
    <property type="evidence" value="ECO:0007669"/>
    <property type="project" value="TreeGrafter"/>
</dbReference>
<evidence type="ECO:0000313" key="14">
    <source>
        <dbReference type="Proteomes" id="UP000283255"/>
    </source>
</evidence>
<dbReference type="SUPFAM" id="SSF53098">
    <property type="entry name" value="Ribonuclease H-like"/>
    <property type="match status" value="1"/>
</dbReference>
<accession>A0A418YD13</accession>
<evidence type="ECO:0000256" key="1">
    <source>
        <dbReference type="ARBA" id="ARBA00000077"/>
    </source>
</evidence>
<keyword evidence="7" id="KW-0540">Nuclease</keyword>
<dbReference type="EC" id="3.1.26.4" evidence="5"/>
<keyword evidence="14" id="KW-1185">Reference proteome</keyword>
<dbReference type="AlphaFoldDB" id="A0A418YD13"/>
<evidence type="ECO:0000256" key="10">
    <source>
        <dbReference type="ARBA" id="ARBA00022801"/>
    </source>
</evidence>
<dbReference type="GO" id="GO:0004523">
    <property type="term" value="F:RNA-DNA hybrid ribonuclease activity"/>
    <property type="evidence" value="ECO:0007669"/>
    <property type="project" value="UniProtKB-EC"/>
</dbReference>
<dbReference type="Proteomes" id="UP000283255">
    <property type="component" value="Unassembled WGS sequence"/>
</dbReference>
<dbReference type="PANTHER" id="PTHR10642">
    <property type="entry name" value="RIBONUCLEASE H1"/>
    <property type="match status" value="1"/>
</dbReference>
<keyword evidence="8" id="KW-0479">Metal-binding</keyword>
<dbReference type="InterPro" id="IPR011320">
    <property type="entry name" value="RNase_H1_N"/>
</dbReference>
<evidence type="ECO:0000256" key="5">
    <source>
        <dbReference type="ARBA" id="ARBA00012180"/>
    </source>
</evidence>
<dbReference type="RefSeq" id="WP_119911215.1">
    <property type="nucleotide sequence ID" value="NZ_QZCH01000017.1"/>
</dbReference>
<evidence type="ECO:0000256" key="8">
    <source>
        <dbReference type="ARBA" id="ARBA00022723"/>
    </source>
</evidence>
<comment type="cofactor">
    <cofactor evidence="2">
        <name>Mg(2+)</name>
        <dbReference type="ChEBI" id="CHEBI:18420"/>
    </cofactor>
</comment>
<dbReference type="InterPro" id="IPR036397">
    <property type="entry name" value="RNaseH_sf"/>
</dbReference>
<feature type="domain" description="RNase H type-1" evidence="12">
    <location>
        <begin position="81"/>
        <end position="229"/>
    </location>
</feature>
<evidence type="ECO:0000256" key="4">
    <source>
        <dbReference type="ARBA" id="ARBA00005300"/>
    </source>
</evidence>
<proteinExistence type="inferred from homology"/>
<dbReference type="PIRSF" id="PIRSF036852">
    <property type="entry name" value="Ribonuclease_H1_euk"/>
    <property type="match status" value="1"/>
</dbReference>
<dbReference type="Gene3D" id="3.40.970.10">
    <property type="entry name" value="Ribonuclease H1, N-terminal domain"/>
    <property type="match status" value="1"/>
</dbReference>
<evidence type="ECO:0000256" key="11">
    <source>
        <dbReference type="ARBA" id="ARBA00022842"/>
    </source>
</evidence>
<dbReference type="EMBL" id="QZCH01000017">
    <property type="protein sequence ID" value="RJG42393.1"/>
    <property type="molecule type" value="Genomic_DNA"/>
</dbReference>
<dbReference type="Gene3D" id="3.30.420.10">
    <property type="entry name" value="Ribonuclease H-like superfamily/Ribonuclease H"/>
    <property type="match status" value="1"/>
</dbReference>
<evidence type="ECO:0000256" key="9">
    <source>
        <dbReference type="ARBA" id="ARBA00022759"/>
    </source>
</evidence>
<comment type="function">
    <text evidence="3">Endonuclease that specifically degrades the RNA of RNA-DNA hybrids.</text>
</comment>
<dbReference type="PROSITE" id="PS50879">
    <property type="entry name" value="RNASE_H_1"/>
    <property type="match status" value="1"/>
</dbReference>
<keyword evidence="9" id="KW-0255">Endonuclease</keyword>
<dbReference type="OrthoDB" id="7845843at2"/>
<evidence type="ECO:0000256" key="6">
    <source>
        <dbReference type="ARBA" id="ARBA00017721"/>
    </source>
</evidence>
<dbReference type="PANTHER" id="PTHR10642:SF26">
    <property type="entry name" value="RIBONUCLEASE H1"/>
    <property type="match status" value="1"/>
</dbReference>
<organism evidence="13 14">
    <name type="scientific">Motilimonas pumila</name>
    <dbReference type="NCBI Taxonomy" id="2303987"/>
    <lineage>
        <taxon>Bacteria</taxon>
        <taxon>Pseudomonadati</taxon>
        <taxon>Pseudomonadota</taxon>
        <taxon>Gammaproteobacteria</taxon>
        <taxon>Alteromonadales</taxon>
        <taxon>Alteromonadales genera incertae sedis</taxon>
        <taxon>Motilimonas</taxon>
    </lineage>
</organism>
<evidence type="ECO:0000256" key="7">
    <source>
        <dbReference type="ARBA" id="ARBA00022722"/>
    </source>
</evidence>
<protein>
    <recommendedName>
        <fullName evidence="6">Ribonuclease H</fullName>
        <ecNumber evidence="5">3.1.26.4</ecNumber>
    </recommendedName>
</protein>
<dbReference type="GO" id="GO:0003676">
    <property type="term" value="F:nucleic acid binding"/>
    <property type="evidence" value="ECO:0007669"/>
    <property type="project" value="InterPro"/>
</dbReference>
<evidence type="ECO:0000313" key="13">
    <source>
        <dbReference type="EMBL" id="RJG42393.1"/>
    </source>
</evidence>
<dbReference type="InterPro" id="IPR050092">
    <property type="entry name" value="RNase_H"/>
</dbReference>
<keyword evidence="10" id="KW-0378">Hydrolase</keyword>
<comment type="similarity">
    <text evidence="4">Belongs to the RNase H family.</text>
</comment>
<dbReference type="InterPro" id="IPR012337">
    <property type="entry name" value="RNaseH-like_sf"/>
</dbReference>
<name>A0A418YD13_9GAMM</name>
<dbReference type="InterPro" id="IPR037056">
    <property type="entry name" value="RNase_H1_N_sf"/>
</dbReference>
<sequence length="253" mass="27732">MAKQKFYVVWKGRKAGIFNTWAECKALVDGFAGAKYKSFTTLAEAEAAFGKKAAYQAKPATTARTTAVKSNTLTQAGIDAMTQDVKIFTDGACEPNPGEAGTGLALYQHNQVTELWYGLYQAVGTNNTAELKGLQQALLMAKNKLAEGLSVAIYCDSRYAIDCITKWAKGWKSKGWKKSTGEIKNLDIIQPAFELYQELLGQVEICHVNGHVGVEGNELADRMSIIAIEQQTENLCLYQEAYDIKGILALRRG</sequence>